<accession>A0A8S3ZI37</accession>
<organism evidence="2 3">
    <name type="scientific">Candidula unifasciata</name>
    <dbReference type="NCBI Taxonomy" id="100452"/>
    <lineage>
        <taxon>Eukaryota</taxon>
        <taxon>Metazoa</taxon>
        <taxon>Spiralia</taxon>
        <taxon>Lophotrochozoa</taxon>
        <taxon>Mollusca</taxon>
        <taxon>Gastropoda</taxon>
        <taxon>Heterobranchia</taxon>
        <taxon>Euthyneura</taxon>
        <taxon>Panpulmonata</taxon>
        <taxon>Eupulmonata</taxon>
        <taxon>Stylommatophora</taxon>
        <taxon>Helicina</taxon>
        <taxon>Helicoidea</taxon>
        <taxon>Geomitridae</taxon>
        <taxon>Candidula</taxon>
    </lineage>
</organism>
<dbReference type="InterPro" id="IPR052614">
    <property type="entry name" value="CFAP65"/>
</dbReference>
<dbReference type="OrthoDB" id="415597at2759"/>
<comment type="caution">
    <text evidence="2">The sequence shown here is derived from an EMBL/GenBank/DDBJ whole genome shotgun (WGS) entry which is preliminary data.</text>
</comment>
<name>A0A8S3ZI37_9EUPU</name>
<feature type="non-terminal residue" evidence="2">
    <location>
        <position position="1022"/>
    </location>
</feature>
<gene>
    <name evidence="2" type="ORF">CUNI_LOCUS12350</name>
</gene>
<keyword evidence="3" id="KW-1185">Reference proteome</keyword>
<dbReference type="InterPro" id="IPR013783">
    <property type="entry name" value="Ig-like_fold"/>
</dbReference>
<dbReference type="InterPro" id="IPR058536">
    <property type="entry name" value="Ig_CFAP65_4th"/>
</dbReference>
<dbReference type="Gene3D" id="2.60.40.10">
    <property type="entry name" value="Immunoglobulins"/>
    <property type="match status" value="6"/>
</dbReference>
<dbReference type="PANTHER" id="PTHR46127">
    <property type="entry name" value="CILIA- AND FLAGELLA-ASSOCIATED PROTEIN 65"/>
    <property type="match status" value="1"/>
</dbReference>
<dbReference type="PANTHER" id="PTHR46127:SF1">
    <property type="entry name" value="CILIA- AND FLAGELLA-ASSOCIATED PROTEIN 65"/>
    <property type="match status" value="1"/>
</dbReference>
<proteinExistence type="predicted"/>
<dbReference type="EMBL" id="CAJHNH020002455">
    <property type="protein sequence ID" value="CAG5126792.1"/>
    <property type="molecule type" value="Genomic_DNA"/>
</dbReference>
<reference evidence="2" key="1">
    <citation type="submission" date="2021-04" db="EMBL/GenBank/DDBJ databases">
        <authorList>
            <consortium name="Molecular Ecology Group"/>
        </authorList>
    </citation>
    <scope>NUCLEOTIDE SEQUENCE</scope>
</reference>
<evidence type="ECO:0000313" key="3">
    <source>
        <dbReference type="Proteomes" id="UP000678393"/>
    </source>
</evidence>
<dbReference type="AlphaFoldDB" id="A0A8S3ZI37"/>
<dbReference type="Pfam" id="PF25248">
    <property type="entry name" value="Ig_CFAP65_8th"/>
    <property type="match status" value="1"/>
</dbReference>
<dbReference type="InterPro" id="IPR057467">
    <property type="entry name" value="Ig_CFAP65_8th"/>
</dbReference>
<evidence type="ECO:0000259" key="1">
    <source>
        <dbReference type="PROSITE" id="PS50202"/>
    </source>
</evidence>
<dbReference type="Pfam" id="PF24507">
    <property type="entry name" value="Ig_CFAP65_4th"/>
    <property type="match status" value="1"/>
</dbReference>
<protein>
    <recommendedName>
        <fullName evidence="1">MSP domain-containing protein</fullName>
    </recommendedName>
</protein>
<evidence type="ECO:0000313" key="2">
    <source>
        <dbReference type="EMBL" id="CAG5126792.1"/>
    </source>
</evidence>
<dbReference type="PROSITE" id="PS50202">
    <property type="entry name" value="MSP"/>
    <property type="match status" value="1"/>
</dbReference>
<dbReference type="Proteomes" id="UP000678393">
    <property type="component" value="Unassembled WGS sequence"/>
</dbReference>
<sequence>MPTSETVTQYAMQVERGQGKFKDLSPLRLSPVNPVVSDKTNYYGIEVREKLIWKDWEKGKEYIKTLVLKNLGVKTQKLKYNFFTTLYPKPIFLSAGASFTLPVTFRPLEDVEYHDKIIFVLKDGSEFEITLEALLPQIDICLPINLDFKLCAVHDTIFIMFDVFNTGDLDTLLKWEVNDPFEIEPVEAELKHRSSLTFRATFKPTAANVYEAFAVCRFGKDLQLFGQTTLYGIGKYPHLLVSYPVERMETENPSKNVDGETEINFGNVAVAFTCQLFIELHNVSPVQTPFHVTKVPGMNHLNTVFRCLQTRGVVPPMSQMQIPIVYSPQTVGVTSINYFTITSVGNFSHSRIKCVGTAKGPCVKLSTYCITFKETDLGVFAVALFEIINSSDIEAVYQFEVDCEESVFQFSVVSGLIKPNSQETVQLRFVPQYSIVYYRRVAFLVHNQPPLFLDILATCHSETAKPPVLRKQHLVRYQTHVERGLSVIPPEQLNELLQSGRLQVDEKGCLDANLRSNPNPRDILPINEYLNDGFHCDLINILPHASLDVNILDFGNVQNLSFPVERTVNITNHTKGKVTVQWMGDSSHLFSVSPVTLDIPAMKSCSFRVSFKAEAANKMSGNELECFVFYKSIRDYRLVQDLTVCPPWCLTLKCLCHTFMPNNDTFLPHAVIEPRVVVFSAVNTGESTHETLLMVNTGDTPILYDLTLSFTGQGKVRCGTTPQTDMFMVKPNKGLLKPGYQVFSLRMTPTAVSTFSHDLLFRLNDQEKLQWTFSPESSQFLWVQPGSGVVQPNQSVVTKYGRTFSPAEKKKSVITATLVVWGQGLSVLSSGGNKPTFSLHIIGEGSYADLQSWMDFGDILVGSSASCPFNIFNNSNCSLHYRLIIDNNDRQTTPAEARRLGSVVDKPGVEFSPMTAEVPARGKHSILATIRPTRRMQYQFAVSYQLVAADAAHPAALEPQHLIHLLACGVYPSMTAVDIHARGSGINISKRSLWSLFSLNDFNAYLDSDPTSTELIHSTVPQ</sequence>
<feature type="domain" description="MSP" evidence="1">
    <location>
        <begin position="669"/>
        <end position="800"/>
    </location>
</feature>
<dbReference type="NCBIfam" id="NF012200">
    <property type="entry name" value="choice_anch_D"/>
    <property type="match status" value="1"/>
</dbReference>
<dbReference type="InterPro" id="IPR000535">
    <property type="entry name" value="MSP_dom"/>
</dbReference>